<keyword evidence="1" id="KW-0732">Signal</keyword>
<accession>A0A9X4RHL9</accession>
<reference evidence="2" key="1">
    <citation type="submission" date="2019-05" db="EMBL/GenBank/DDBJ databases">
        <title>Whole genome sequencing of Pseudanabaena catenata USMAC16.</title>
        <authorList>
            <person name="Khan Z."/>
            <person name="Omar W.M."/>
            <person name="Convey P."/>
            <person name="Merican F."/>
            <person name="Najimudin N."/>
        </authorList>
    </citation>
    <scope>NUCLEOTIDE SEQUENCE</scope>
    <source>
        <strain evidence="2">USMAC16</strain>
    </source>
</reference>
<dbReference type="EMBL" id="VBTY01000048">
    <property type="protein sequence ID" value="MDG3494457.1"/>
    <property type="molecule type" value="Genomic_DNA"/>
</dbReference>
<dbReference type="AlphaFoldDB" id="A0A9X4RHL9"/>
<comment type="caution">
    <text evidence="2">The sequence shown here is derived from an EMBL/GenBank/DDBJ whole genome shotgun (WGS) entry which is preliminary data.</text>
</comment>
<gene>
    <name evidence="2" type="ORF">FEV09_07780</name>
</gene>
<evidence type="ECO:0000313" key="3">
    <source>
        <dbReference type="Proteomes" id="UP001152872"/>
    </source>
</evidence>
<dbReference type="Proteomes" id="UP001152872">
    <property type="component" value="Unassembled WGS sequence"/>
</dbReference>
<evidence type="ECO:0000256" key="1">
    <source>
        <dbReference type="SAM" id="SignalP"/>
    </source>
</evidence>
<proteinExistence type="predicted"/>
<dbReference type="RefSeq" id="WP_009626532.1">
    <property type="nucleotide sequence ID" value="NZ_VBTY01000048.1"/>
</dbReference>
<feature type="chain" id="PRO_5040956400" evidence="1">
    <location>
        <begin position="29"/>
        <end position="121"/>
    </location>
</feature>
<protein>
    <submittedName>
        <fullName evidence="2">Uncharacterized protein</fullName>
    </submittedName>
</protein>
<feature type="signal peptide" evidence="1">
    <location>
        <begin position="1"/>
        <end position="28"/>
    </location>
</feature>
<evidence type="ECO:0000313" key="2">
    <source>
        <dbReference type="EMBL" id="MDG3494457.1"/>
    </source>
</evidence>
<keyword evidence="3" id="KW-1185">Reference proteome</keyword>
<organism evidence="2 3">
    <name type="scientific">Pseudanabaena catenata USMAC16</name>
    <dbReference type="NCBI Taxonomy" id="1855837"/>
    <lineage>
        <taxon>Bacteria</taxon>
        <taxon>Bacillati</taxon>
        <taxon>Cyanobacteriota</taxon>
        <taxon>Cyanophyceae</taxon>
        <taxon>Pseudanabaenales</taxon>
        <taxon>Pseudanabaenaceae</taxon>
        <taxon>Pseudanabaena</taxon>
    </lineage>
</organism>
<name>A0A9X4RHL9_9CYAN</name>
<sequence>MKSTIVATFLAISGFAISGFAISGFALATPVNAQTAIVAALYQNPTPPHTEVRSESANINSHQIILAVNTSPEVVAIADNLLTGKTYDRIVTVSHKDNLACLVSGKGSIDGAVMCGFIDHE</sequence>